<dbReference type="OrthoDB" id="1329959at2"/>
<reference evidence="2 3" key="1">
    <citation type="submission" date="2019-05" db="EMBL/GenBank/DDBJ databases">
        <title>Panacibacter sp. strain 17mud1-8 Genome sequencing and assembly.</title>
        <authorList>
            <person name="Chhetri G."/>
        </authorList>
    </citation>
    <scope>NUCLEOTIDE SEQUENCE [LARGE SCALE GENOMIC DNA]</scope>
    <source>
        <strain evidence="2 3">17mud1-8</strain>
    </source>
</reference>
<dbReference type="RefSeq" id="WP_137264288.1">
    <property type="nucleotide sequence ID" value="NZ_SZQL01000070.1"/>
</dbReference>
<dbReference type="Proteomes" id="UP000305848">
    <property type="component" value="Unassembled WGS sequence"/>
</dbReference>
<sequence length="202" mass="23314">MRPLYIFIVTLIIGFSSNAQTNSSDDLEPYDYDTTLIGGYKISFQADDSLQYLYLKKGNKIITELASTSRGMLYKNLGYVGADFNGYFVLVHSFGSGNPHYIELIQKKTGDNLLKDGVAWIGVDTIKQILLFSKNDVPNETDKMTLFDIRTMKQKDYPFPKEIFDEPEKLNRIELINVTDKTFTIKYTYKDWTITKKKTYSR</sequence>
<keyword evidence="1" id="KW-0732">Signal</keyword>
<evidence type="ECO:0000313" key="3">
    <source>
        <dbReference type="Proteomes" id="UP000305848"/>
    </source>
</evidence>
<dbReference type="EMBL" id="SZQL01000070">
    <property type="protein sequence ID" value="TKK63923.1"/>
    <property type="molecule type" value="Genomic_DNA"/>
</dbReference>
<feature type="signal peptide" evidence="1">
    <location>
        <begin position="1"/>
        <end position="21"/>
    </location>
</feature>
<gene>
    <name evidence="2" type="ORF">FC093_23595</name>
</gene>
<protein>
    <submittedName>
        <fullName evidence="2">Uncharacterized protein</fullName>
    </submittedName>
</protein>
<evidence type="ECO:0000256" key="1">
    <source>
        <dbReference type="SAM" id="SignalP"/>
    </source>
</evidence>
<name>A0A4V5UV86_9BACT</name>
<organism evidence="2 3">
    <name type="scientific">Ilyomonas limi</name>
    <dbReference type="NCBI Taxonomy" id="2575867"/>
    <lineage>
        <taxon>Bacteria</taxon>
        <taxon>Pseudomonadati</taxon>
        <taxon>Bacteroidota</taxon>
        <taxon>Chitinophagia</taxon>
        <taxon>Chitinophagales</taxon>
        <taxon>Chitinophagaceae</taxon>
        <taxon>Ilyomonas</taxon>
    </lineage>
</organism>
<comment type="caution">
    <text evidence="2">The sequence shown here is derived from an EMBL/GenBank/DDBJ whole genome shotgun (WGS) entry which is preliminary data.</text>
</comment>
<evidence type="ECO:0000313" key="2">
    <source>
        <dbReference type="EMBL" id="TKK63923.1"/>
    </source>
</evidence>
<accession>A0A4V5UV86</accession>
<dbReference type="AlphaFoldDB" id="A0A4V5UV86"/>
<feature type="chain" id="PRO_5020268385" evidence="1">
    <location>
        <begin position="22"/>
        <end position="202"/>
    </location>
</feature>
<keyword evidence="3" id="KW-1185">Reference proteome</keyword>
<proteinExistence type="predicted"/>